<feature type="compositionally biased region" description="Polar residues" evidence="4">
    <location>
        <begin position="2093"/>
        <end position="2105"/>
    </location>
</feature>
<feature type="region of interest" description="Disordered" evidence="4">
    <location>
        <begin position="362"/>
        <end position="422"/>
    </location>
</feature>
<feature type="compositionally biased region" description="Polar residues" evidence="4">
    <location>
        <begin position="1056"/>
        <end position="1066"/>
    </location>
</feature>
<dbReference type="PROSITE" id="PS51460">
    <property type="entry name" value="GAR"/>
    <property type="match status" value="1"/>
</dbReference>
<dbReference type="OrthoDB" id="5409589at2759"/>
<dbReference type="Gene3D" id="3.30.920.20">
    <property type="entry name" value="Gas2-like domain"/>
    <property type="match status" value="1"/>
</dbReference>
<feature type="compositionally biased region" description="Low complexity" evidence="4">
    <location>
        <begin position="2062"/>
        <end position="2078"/>
    </location>
</feature>
<feature type="compositionally biased region" description="Polar residues" evidence="4">
    <location>
        <begin position="960"/>
        <end position="985"/>
    </location>
</feature>
<feature type="compositionally biased region" description="Basic and acidic residues" evidence="4">
    <location>
        <begin position="503"/>
        <end position="515"/>
    </location>
</feature>
<dbReference type="Pfam" id="PF02187">
    <property type="entry name" value="GAS2"/>
    <property type="match status" value="1"/>
</dbReference>
<feature type="compositionally biased region" description="Polar residues" evidence="4">
    <location>
        <begin position="2249"/>
        <end position="2261"/>
    </location>
</feature>
<accession>A0A3N4HCB0</accession>
<feature type="region of interest" description="Disordered" evidence="4">
    <location>
        <begin position="2342"/>
        <end position="2384"/>
    </location>
</feature>
<feature type="compositionally biased region" description="Basic and acidic residues" evidence="4">
    <location>
        <begin position="1914"/>
        <end position="1960"/>
    </location>
</feature>
<feature type="compositionally biased region" description="Polar residues" evidence="4">
    <location>
        <begin position="1210"/>
        <end position="1222"/>
    </location>
</feature>
<keyword evidence="7" id="KW-1185">Reference proteome</keyword>
<feature type="compositionally biased region" description="Basic and acidic residues" evidence="4">
    <location>
        <begin position="1304"/>
        <end position="1315"/>
    </location>
</feature>
<evidence type="ECO:0000313" key="6">
    <source>
        <dbReference type="EMBL" id="RPA72022.1"/>
    </source>
</evidence>
<dbReference type="STRING" id="1160509.A0A3N4HCB0"/>
<dbReference type="InterPro" id="IPR003108">
    <property type="entry name" value="GAR_dom"/>
</dbReference>
<keyword evidence="2" id="KW-0963">Cytoplasm</keyword>
<evidence type="ECO:0000256" key="4">
    <source>
        <dbReference type="SAM" id="MobiDB-lite"/>
    </source>
</evidence>
<feature type="compositionally biased region" description="Polar residues" evidence="4">
    <location>
        <begin position="684"/>
        <end position="698"/>
    </location>
</feature>
<feature type="region of interest" description="Disordered" evidence="4">
    <location>
        <begin position="285"/>
        <end position="306"/>
    </location>
</feature>
<feature type="region of interest" description="Disordered" evidence="4">
    <location>
        <begin position="1631"/>
        <end position="1730"/>
    </location>
</feature>
<feature type="compositionally biased region" description="Low complexity" evidence="4">
    <location>
        <begin position="2200"/>
        <end position="2211"/>
    </location>
</feature>
<feature type="compositionally biased region" description="Low complexity" evidence="4">
    <location>
        <begin position="527"/>
        <end position="552"/>
    </location>
</feature>
<feature type="compositionally biased region" description="Low complexity" evidence="4">
    <location>
        <begin position="2286"/>
        <end position="2307"/>
    </location>
</feature>
<feature type="compositionally biased region" description="Low complexity" evidence="4">
    <location>
        <begin position="370"/>
        <end position="382"/>
    </location>
</feature>
<feature type="region of interest" description="Disordered" evidence="4">
    <location>
        <begin position="824"/>
        <end position="1002"/>
    </location>
</feature>
<feature type="compositionally biased region" description="Basic and acidic residues" evidence="4">
    <location>
        <begin position="947"/>
        <end position="958"/>
    </location>
</feature>
<feature type="compositionally biased region" description="Low complexity" evidence="4">
    <location>
        <begin position="1316"/>
        <end position="1333"/>
    </location>
</feature>
<feature type="region of interest" description="Disordered" evidence="4">
    <location>
        <begin position="1269"/>
        <end position="1337"/>
    </location>
</feature>
<feature type="compositionally biased region" description="Basic and acidic residues" evidence="4">
    <location>
        <begin position="1550"/>
        <end position="1569"/>
    </location>
</feature>
<feature type="compositionally biased region" description="Polar residues" evidence="4">
    <location>
        <begin position="1173"/>
        <end position="1185"/>
    </location>
</feature>
<feature type="compositionally biased region" description="Acidic residues" evidence="4">
    <location>
        <begin position="574"/>
        <end position="584"/>
    </location>
</feature>
<feature type="region of interest" description="Disordered" evidence="4">
    <location>
        <begin position="1085"/>
        <end position="1240"/>
    </location>
</feature>
<feature type="region of interest" description="Disordered" evidence="4">
    <location>
        <begin position="2191"/>
        <end position="2307"/>
    </location>
</feature>
<feature type="compositionally biased region" description="Polar residues" evidence="4">
    <location>
        <begin position="1398"/>
        <end position="1407"/>
    </location>
</feature>
<feature type="compositionally biased region" description="Basic and acidic residues" evidence="4">
    <location>
        <begin position="1039"/>
        <end position="1055"/>
    </location>
</feature>
<feature type="compositionally biased region" description="Low complexity" evidence="4">
    <location>
        <begin position="700"/>
        <end position="710"/>
    </location>
</feature>
<dbReference type="SUPFAM" id="SSF143575">
    <property type="entry name" value="GAS2 domain-like"/>
    <property type="match status" value="1"/>
</dbReference>
<evidence type="ECO:0000313" key="7">
    <source>
        <dbReference type="Proteomes" id="UP000275078"/>
    </source>
</evidence>
<sequence>MEEDGVRLIFSQRYTTTISVRIKHIQEQLATLPIAYLKSVVLTSHLTTPKSPSKTQTLTPATTILTATILQLLPPLHTLSRQLLTWSVRTSLLSILPTFLTWLKHAESDLSSATTQLDQILEQHEEEGWKERLETEVGTAGSLADSMLDALDGREDVLPESYLERLEGVEEGVGRWTVEMGTRRMQREVRERQDEERRRKLEAQMQKEREASASIPAPPISTQQAADMSIPPSPPASPATSEFGLLMSHSQLLQKANLETANAQNHLQQIQALDGTLAQILQNANSQDLPELTPSTPPRSDSGLTPTIDQAIERPMAEDKDLPESNQSSTWSLPLQMALGLAAWGGDGTPCGTPGIERQLERSAVGRSMGSPPIRISSPDSDSGSRRGRGRRSGRNSPGPGVGLGIMGGMSPASPTLSRASDEDIGDSTLLQLETGDAEGELLFPVDAEGGELEDAEDLVPGGSGIPGLRAVPVKGASGGFGSHWGGPPAVPLASRPHIGSRGQEKPVETSKPKGNEPSGYSSHWNTSTTSSPAAEPETSSTSSDPSFPDDPLAALPELAPKFASHWDIPPPEEQQEAMEEAEEDLADLMVQEVEVLSTIVEESSVLSSSGPRADTTFKSHWGTEDTSARTEATNATTTTNVEERNDSAEDGLVEGFKKHWAGVGRPTQEQEAVLVEDTEKPAVSTTADSSGFSSHWDNTAPTTTTASSARPVPETSQSRPSVNSKDTTSTPTTAPADQSEQRPSRPAPIASDSQSSLNSKGFKSHWDSSSAASTPAEEEPAQPTRTTQMVVGRERPKQPEPITSTSTFQSHWELADAGVIASPLAAHLAPERPQPPQVHPPSISSTQVQDETTQTSPPAMQEEGTQTNQDRTGAAARVLERIGEIRGMAEQLAHPGVAKQGASTSEVEQPRQQQQAANTPFRSHWDKDNTSSETKRSTDLVVGMQRPKEQEQKKDETQPESSLPSTGLTSHWETPSVSTKSQEVPVTRQGERGAGMTATASDSVTAATAAAAAGGFKSHWDGSAPSWGPAVTESESTATKEAEQVTEKAFEPKQEGQTQASTGQFASHWDNLVDSTVKMTIEDKPTPVASAPRAAEVSINEAQEKDVQSSTGQFASHWDSAGVSTSTSTAGGHVEAKAELISSTSSGKPLEQPKAESTPAQKAPTGQFASHWESSALSASTSRTEIARPNAVAASSAPTGRPVEESRNESAPTQQSSTGQFASHWDAADDSSSKAPVGEKFVASAGQVSDVKEEDGFKEVVATTAPQANTSAQFESHWAGAFAHPADEKKTEPAELNGDSTESEDKKEETKQEESQPAQTNTNQAPAATNAAKRSSVIDLEHILPKLETLLGGSTGDPSPVEPAVRDELEPLSGVDEQGIRSIESSHFLKPAHVLDGSSTRGSSLLPSPIAQGTPIERAQTPEPETQAKAEEKTVKPDLMEGNVEAEEIVEKESMQVETPTVPIATDAHVAELDKILEARERRNREQEATRREMERRDAERLQKRLQDQERRRIENETELEKRLRERHEKLHGKKKNGIELGPVEPEPEPMKLRLDLNRSRSVKESVNRAEVAIGRSKSQREPERSGFLAEVKLKSTKPKDEEVVTPVEKKDALRLDVRAAKEMYELKASPVEVKESPVSKALPVESKDKETEVSPLVSKLLSPLDAAPKLQLDTKPDLSPGTSIVPSPIDTSSPHLSVPSALPSPQLSLPSPDMSFSRDDVSDSSSHILRKQHSDSLLAISFRDDTIEEGFESRDFYADSSDNGIASPFPQISVMESSMDLGDSSLNFDSSPDRSFGELLEPLDEGSPAVSDTGSVIVRRPKQETPIREAPMRDEKWNHTFPRMLDSIKEVLTPRKEVAAFSLDVEREPPPKLDFKRSALKIEMPVAKEREVKPVTTPLEKAFGQRTLARSRSYDERLGQRKEPVVKGALTREEMKKKREEERERAKVLSDRLHRGEKPAAISTPTTPSLKEGPWPDLQPQKLVVERKRPKLGARSATEQPPSPDRSKRPPPPAKSASAPRVPSANLGKGDALDRKIDSIVKNLPTTVRLTASSLRKLDAANNTPAPSSSSSNPRSGPGVYIPPPRAPSVAGSTVSTAPTVKQRSFGKPVSSEIKLYHLHRPDGLPPIKLFVRMVGEKGERVMVRVGGGWADLEEYLIEYASHHGTQRRVMSEGQPGVVEISDVKAGTTTQRVVSKMRSTASFRSTASTQESRPVTPTAVKTRSRATSRVSLGSRPSTPTMGPPQTPRSTIPRPSSQAGTRRPGSAQGTPGYLRSPSRTQSPNRTPSGTMRTPRSSSRSSRPGSRLSFAETFEASNQLVHITGEQILSTPRATPGGYSSMSLGRIRSPRSPMTFGASDSEGRRSVASTPLGLAGPKGKRTADDIGEEGRRWVEGMMGRVRRASGALTPMNGSIRGGERSISGGVLTYGVSSEEEGDVSGALPVEELGTVGGTRRVYIRGGGDVRRE</sequence>
<feature type="compositionally biased region" description="Low complexity" evidence="4">
    <location>
        <begin position="725"/>
        <end position="738"/>
    </location>
</feature>
<feature type="compositionally biased region" description="Low complexity" evidence="4">
    <location>
        <begin position="2017"/>
        <end position="2027"/>
    </location>
</feature>
<dbReference type="GO" id="GO:0008017">
    <property type="term" value="F:microtubule binding"/>
    <property type="evidence" value="ECO:0007669"/>
    <property type="project" value="InterPro"/>
</dbReference>
<evidence type="ECO:0000256" key="3">
    <source>
        <dbReference type="ARBA" id="ARBA00023212"/>
    </source>
</evidence>
<feature type="compositionally biased region" description="Polar residues" evidence="4">
    <location>
        <begin position="752"/>
        <end position="762"/>
    </location>
</feature>
<gene>
    <name evidence="6" type="ORF">BJ508DRAFT_419682</name>
</gene>
<proteinExistence type="predicted"/>
<feature type="compositionally biased region" description="Low complexity" evidence="4">
    <location>
        <begin position="1121"/>
        <end position="1133"/>
    </location>
</feature>
<feature type="region of interest" description="Disordered" evidence="4">
    <location>
        <begin position="1895"/>
        <end position="2032"/>
    </location>
</feature>
<dbReference type="EMBL" id="ML119884">
    <property type="protein sequence ID" value="RPA72022.1"/>
    <property type="molecule type" value="Genomic_DNA"/>
</dbReference>
<dbReference type="Proteomes" id="UP000275078">
    <property type="component" value="Unassembled WGS sequence"/>
</dbReference>
<keyword evidence="3" id="KW-0206">Cytoskeleton</keyword>
<feature type="compositionally biased region" description="Polar residues" evidence="4">
    <location>
        <begin position="2212"/>
        <end position="2242"/>
    </location>
</feature>
<feature type="region of interest" description="Disordered" evidence="4">
    <location>
        <begin position="1350"/>
        <end position="1444"/>
    </location>
</feature>
<feature type="region of interest" description="Disordered" evidence="4">
    <location>
        <begin position="603"/>
        <end position="811"/>
    </location>
</feature>
<protein>
    <recommendedName>
        <fullName evidence="5">GAR domain-containing protein</fullName>
    </recommendedName>
</protein>
<reference evidence="6 7" key="1">
    <citation type="journal article" date="2018" name="Nat. Ecol. Evol.">
        <title>Pezizomycetes genomes reveal the molecular basis of ectomycorrhizal truffle lifestyle.</title>
        <authorList>
            <person name="Murat C."/>
            <person name="Payen T."/>
            <person name="Noel B."/>
            <person name="Kuo A."/>
            <person name="Morin E."/>
            <person name="Chen J."/>
            <person name="Kohler A."/>
            <person name="Krizsan K."/>
            <person name="Balestrini R."/>
            <person name="Da Silva C."/>
            <person name="Montanini B."/>
            <person name="Hainaut M."/>
            <person name="Levati E."/>
            <person name="Barry K.W."/>
            <person name="Belfiori B."/>
            <person name="Cichocki N."/>
            <person name="Clum A."/>
            <person name="Dockter R.B."/>
            <person name="Fauchery L."/>
            <person name="Guy J."/>
            <person name="Iotti M."/>
            <person name="Le Tacon F."/>
            <person name="Lindquist E.A."/>
            <person name="Lipzen A."/>
            <person name="Malagnac F."/>
            <person name="Mello A."/>
            <person name="Molinier V."/>
            <person name="Miyauchi S."/>
            <person name="Poulain J."/>
            <person name="Riccioni C."/>
            <person name="Rubini A."/>
            <person name="Sitrit Y."/>
            <person name="Splivallo R."/>
            <person name="Traeger S."/>
            <person name="Wang M."/>
            <person name="Zifcakova L."/>
            <person name="Wipf D."/>
            <person name="Zambonelli A."/>
            <person name="Paolocci F."/>
            <person name="Nowrousian M."/>
            <person name="Ottonello S."/>
            <person name="Baldrian P."/>
            <person name="Spatafora J.W."/>
            <person name="Henrissat B."/>
            <person name="Nagy L.G."/>
            <person name="Aury J.M."/>
            <person name="Wincker P."/>
            <person name="Grigoriev I.V."/>
            <person name="Bonfante P."/>
            <person name="Martin F.M."/>
        </authorList>
    </citation>
    <scope>NUCLEOTIDE SEQUENCE [LARGE SCALE GENOMIC DNA]</scope>
    <source>
        <strain evidence="6 7">RN42</strain>
    </source>
</reference>
<feature type="region of interest" description="Disordered" evidence="4">
    <location>
        <begin position="480"/>
        <end position="584"/>
    </location>
</feature>
<feature type="compositionally biased region" description="Basic and acidic residues" evidence="4">
    <location>
        <begin position="1823"/>
        <end position="1837"/>
    </location>
</feature>
<organism evidence="6 7">
    <name type="scientific">Ascobolus immersus RN42</name>
    <dbReference type="NCBI Taxonomy" id="1160509"/>
    <lineage>
        <taxon>Eukaryota</taxon>
        <taxon>Fungi</taxon>
        <taxon>Dikarya</taxon>
        <taxon>Ascomycota</taxon>
        <taxon>Pezizomycotina</taxon>
        <taxon>Pezizomycetes</taxon>
        <taxon>Pezizales</taxon>
        <taxon>Ascobolaceae</taxon>
        <taxon>Ascobolus</taxon>
    </lineage>
</organism>
<feature type="compositionally biased region" description="Low complexity" evidence="4">
    <location>
        <begin position="1698"/>
        <end position="1717"/>
    </location>
</feature>
<feature type="compositionally biased region" description="Low complexity" evidence="4">
    <location>
        <begin position="1655"/>
        <end position="1666"/>
    </location>
</feature>
<feature type="region of interest" description="Disordered" evidence="4">
    <location>
        <begin position="1785"/>
        <end position="1837"/>
    </location>
</feature>
<feature type="compositionally biased region" description="Basic and acidic residues" evidence="4">
    <location>
        <begin position="186"/>
        <end position="211"/>
    </location>
</feature>
<feature type="compositionally biased region" description="Low complexity" evidence="4">
    <location>
        <begin position="630"/>
        <end position="641"/>
    </location>
</feature>
<feature type="compositionally biased region" description="Basic and acidic residues" evidence="4">
    <location>
        <begin position="924"/>
        <end position="939"/>
    </location>
</feature>
<name>A0A3N4HCB0_ASCIM</name>
<feature type="region of interest" description="Disordered" evidence="4">
    <location>
        <begin position="1020"/>
        <end position="1068"/>
    </location>
</feature>
<evidence type="ECO:0000259" key="5">
    <source>
        <dbReference type="PROSITE" id="PS51460"/>
    </source>
</evidence>
<feature type="compositionally biased region" description="Basic and acidic residues" evidence="4">
    <location>
        <begin position="1482"/>
        <end position="1530"/>
    </location>
</feature>
<feature type="compositionally biased region" description="Polar residues" evidence="4">
    <location>
        <begin position="802"/>
        <end position="811"/>
    </location>
</feature>
<feature type="compositionally biased region" description="Basic and acidic residues" evidence="4">
    <location>
        <begin position="616"/>
        <end position="629"/>
    </location>
</feature>
<feature type="compositionally biased region" description="Polar residues" evidence="4">
    <location>
        <begin position="1682"/>
        <end position="1697"/>
    </location>
</feature>
<evidence type="ECO:0000256" key="1">
    <source>
        <dbReference type="ARBA" id="ARBA00004245"/>
    </source>
</evidence>
<feature type="region of interest" description="Disordered" evidence="4">
    <location>
        <begin position="2061"/>
        <end position="2108"/>
    </location>
</feature>
<evidence type="ECO:0000256" key="2">
    <source>
        <dbReference type="ARBA" id="ARBA00022490"/>
    </source>
</evidence>
<feature type="compositionally biased region" description="Polar residues" evidence="4">
    <location>
        <begin position="843"/>
        <end position="872"/>
    </location>
</feature>
<feature type="compositionally biased region" description="Polar residues" evidence="4">
    <location>
        <begin position="902"/>
        <end position="922"/>
    </location>
</feature>
<dbReference type="GO" id="GO:0005856">
    <property type="term" value="C:cytoskeleton"/>
    <property type="evidence" value="ECO:0007669"/>
    <property type="project" value="UniProtKB-SubCell"/>
</dbReference>
<feature type="compositionally biased region" description="Basic and acidic residues" evidence="4">
    <location>
        <begin position="1427"/>
        <end position="1440"/>
    </location>
</feature>
<feature type="region of interest" description="Disordered" evidence="4">
    <location>
        <begin position="186"/>
        <end position="242"/>
    </location>
</feature>
<dbReference type="InterPro" id="IPR036534">
    <property type="entry name" value="GAR_dom_sf"/>
</dbReference>
<feature type="compositionally biased region" description="Polar residues" evidence="4">
    <location>
        <begin position="715"/>
        <end position="724"/>
    </location>
</feature>
<feature type="compositionally biased region" description="Low complexity" evidence="4">
    <location>
        <begin position="769"/>
        <end position="788"/>
    </location>
</feature>
<feature type="region of interest" description="Disordered" evidence="4">
    <location>
        <begin position="1482"/>
        <end position="1587"/>
    </location>
</feature>
<feature type="domain" description="GAR" evidence="5">
    <location>
        <begin position="2079"/>
        <end position="2166"/>
    </location>
</feature>
<comment type="subcellular location">
    <subcellularLocation>
        <location evidence="1">Cytoplasm</location>
        <location evidence="1">Cytoskeleton</location>
    </subcellularLocation>
</comment>